<feature type="domain" description="Cupin type-2" evidence="1">
    <location>
        <begin position="41"/>
        <end position="103"/>
    </location>
</feature>
<evidence type="ECO:0000313" key="2">
    <source>
        <dbReference type="EMBL" id="WQH03132.1"/>
    </source>
</evidence>
<accession>A0ABZ0XTR9</accession>
<dbReference type="Proteomes" id="UP001326110">
    <property type="component" value="Chromosome"/>
</dbReference>
<dbReference type="GeneID" id="43166406"/>
<reference evidence="2 3" key="1">
    <citation type="submission" date="2023-11" db="EMBL/GenBank/DDBJ databases">
        <title>MicrobeMod: A computational toolkit for identifying prokaryotic methylation and restriction-modification with nanopore sequencing.</title>
        <authorList>
            <person name="Crits-Christoph A."/>
            <person name="Kang S.C."/>
            <person name="Lee H."/>
            <person name="Ostrov N."/>
        </authorList>
    </citation>
    <scope>NUCLEOTIDE SEQUENCE [LARGE SCALE GENOMIC DNA]</scope>
    <source>
        <strain evidence="2 3">ATCC 25935</strain>
    </source>
</reference>
<gene>
    <name evidence="2" type="ORF">SR858_18980</name>
</gene>
<dbReference type="EMBL" id="CP140152">
    <property type="protein sequence ID" value="WQH03132.1"/>
    <property type="molecule type" value="Genomic_DNA"/>
</dbReference>
<evidence type="ECO:0000259" key="1">
    <source>
        <dbReference type="Pfam" id="PF07883"/>
    </source>
</evidence>
<organism evidence="2 3">
    <name type="scientific">Duganella zoogloeoides</name>
    <dbReference type="NCBI Taxonomy" id="75659"/>
    <lineage>
        <taxon>Bacteria</taxon>
        <taxon>Pseudomonadati</taxon>
        <taxon>Pseudomonadota</taxon>
        <taxon>Betaproteobacteria</taxon>
        <taxon>Burkholderiales</taxon>
        <taxon>Oxalobacteraceae</taxon>
        <taxon>Telluria group</taxon>
        <taxon>Duganella</taxon>
    </lineage>
</organism>
<sequence>MALAHVTSGQSVALTRAGEDTTQFSAIALAKTAQLELIRLVLPAGKEMPKHHVKGEITFQCLSGRVAFITGATTTTLNGGEMLYLDGGVPHAVRALADSVALVTIILRH</sequence>
<dbReference type="InterPro" id="IPR014710">
    <property type="entry name" value="RmlC-like_jellyroll"/>
</dbReference>
<dbReference type="InterPro" id="IPR011051">
    <property type="entry name" value="RmlC_Cupin_sf"/>
</dbReference>
<dbReference type="Gene3D" id="2.60.120.10">
    <property type="entry name" value="Jelly Rolls"/>
    <property type="match status" value="1"/>
</dbReference>
<keyword evidence="3" id="KW-1185">Reference proteome</keyword>
<name>A0ABZ0XTR9_9BURK</name>
<dbReference type="CDD" id="cd02230">
    <property type="entry name" value="cupin_HP0902-like"/>
    <property type="match status" value="1"/>
</dbReference>
<evidence type="ECO:0000313" key="3">
    <source>
        <dbReference type="Proteomes" id="UP001326110"/>
    </source>
</evidence>
<dbReference type="Pfam" id="PF07883">
    <property type="entry name" value="Cupin_2"/>
    <property type="match status" value="1"/>
</dbReference>
<dbReference type="RefSeq" id="WP_019924901.1">
    <property type="nucleotide sequence ID" value="NZ_CP140152.1"/>
</dbReference>
<protein>
    <submittedName>
        <fullName evidence="2">Cupin domain-containing protein</fullName>
    </submittedName>
</protein>
<dbReference type="SUPFAM" id="SSF51182">
    <property type="entry name" value="RmlC-like cupins"/>
    <property type="match status" value="1"/>
</dbReference>
<dbReference type="InterPro" id="IPR013096">
    <property type="entry name" value="Cupin_2"/>
</dbReference>
<proteinExistence type="predicted"/>